<name>A0ACB8BTV4_9AGAM</name>
<dbReference type="EMBL" id="MU266345">
    <property type="protein sequence ID" value="KAH7929069.1"/>
    <property type="molecule type" value="Genomic_DNA"/>
</dbReference>
<protein>
    <submittedName>
        <fullName evidence="1">Uncharacterized protein</fullName>
    </submittedName>
</protein>
<evidence type="ECO:0000313" key="2">
    <source>
        <dbReference type="Proteomes" id="UP000790709"/>
    </source>
</evidence>
<gene>
    <name evidence="1" type="ORF">BV22DRAFT_152263</name>
</gene>
<organism evidence="1 2">
    <name type="scientific">Leucogyrophana mollusca</name>
    <dbReference type="NCBI Taxonomy" id="85980"/>
    <lineage>
        <taxon>Eukaryota</taxon>
        <taxon>Fungi</taxon>
        <taxon>Dikarya</taxon>
        <taxon>Basidiomycota</taxon>
        <taxon>Agaricomycotina</taxon>
        <taxon>Agaricomycetes</taxon>
        <taxon>Agaricomycetidae</taxon>
        <taxon>Boletales</taxon>
        <taxon>Boletales incertae sedis</taxon>
        <taxon>Leucogyrophana</taxon>
    </lineage>
</organism>
<sequence>MHSRGTGGSRGPFTLLSLKPVLDSYPRRSSDRLPAHARAPGDTMLISLPPSRCNFDFGACAIYPPNYVRLTTRAVSIGLTQTHVKVSKHRRWLKSKAECSCYEKLRAPFSLSSVPGEPRTSIEKWPGTIAAEELAIWRGVLVDQLTPALTT</sequence>
<proteinExistence type="predicted"/>
<dbReference type="Proteomes" id="UP000790709">
    <property type="component" value="Unassembled WGS sequence"/>
</dbReference>
<keyword evidence="2" id="KW-1185">Reference proteome</keyword>
<comment type="caution">
    <text evidence="1">The sequence shown here is derived from an EMBL/GenBank/DDBJ whole genome shotgun (WGS) entry which is preliminary data.</text>
</comment>
<evidence type="ECO:0000313" key="1">
    <source>
        <dbReference type="EMBL" id="KAH7929069.1"/>
    </source>
</evidence>
<accession>A0ACB8BTV4</accession>
<reference evidence="1" key="1">
    <citation type="journal article" date="2021" name="New Phytol.">
        <title>Evolutionary innovations through gain and loss of genes in the ectomycorrhizal Boletales.</title>
        <authorList>
            <person name="Wu G."/>
            <person name="Miyauchi S."/>
            <person name="Morin E."/>
            <person name="Kuo A."/>
            <person name="Drula E."/>
            <person name="Varga T."/>
            <person name="Kohler A."/>
            <person name="Feng B."/>
            <person name="Cao Y."/>
            <person name="Lipzen A."/>
            <person name="Daum C."/>
            <person name="Hundley H."/>
            <person name="Pangilinan J."/>
            <person name="Johnson J."/>
            <person name="Barry K."/>
            <person name="LaButti K."/>
            <person name="Ng V."/>
            <person name="Ahrendt S."/>
            <person name="Min B."/>
            <person name="Choi I.G."/>
            <person name="Park H."/>
            <person name="Plett J.M."/>
            <person name="Magnuson J."/>
            <person name="Spatafora J.W."/>
            <person name="Nagy L.G."/>
            <person name="Henrissat B."/>
            <person name="Grigoriev I.V."/>
            <person name="Yang Z.L."/>
            <person name="Xu J."/>
            <person name="Martin F.M."/>
        </authorList>
    </citation>
    <scope>NUCLEOTIDE SEQUENCE</scope>
    <source>
        <strain evidence="1">KUC20120723A-06</strain>
    </source>
</reference>